<comment type="caution">
    <text evidence="2">The sequence shown here is derived from an EMBL/GenBank/DDBJ whole genome shotgun (WGS) entry which is preliminary data.</text>
</comment>
<proteinExistence type="predicted"/>
<dbReference type="AlphaFoldDB" id="A0A4S2DQS8"/>
<dbReference type="InterPro" id="IPR021737">
    <property type="entry name" value="Phage_phiKZ_Orf197"/>
</dbReference>
<evidence type="ECO:0000313" key="3">
    <source>
        <dbReference type="Proteomes" id="UP000306888"/>
    </source>
</evidence>
<dbReference type="EMBL" id="SRYR01000001">
    <property type="protein sequence ID" value="TGY43504.1"/>
    <property type="molecule type" value="Genomic_DNA"/>
</dbReference>
<dbReference type="RefSeq" id="WP_136003854.1">
    <property type="nucleotide sequence ID" value="NZ_SRYR01000001.1"/>
</dbReference>
<keyword evidence="1" id="KW-0812">Transmembrane</keyword>
<evidence type="ECO:0000313" key="2">
    <source>
        <dbReference type="EMBL" id="TGY43504.1"/>
    </source>
</evidence>
<name>A0A4S2DQS8_9CLOT</name>
<dbReference type="Proteomes" id="UP000306888">
    <property type="component" value="Unassembled WGS sequence"/>
</dbReference>
<dbReference type="Pfam" id="PF11750">
    <property type="entry name" value="DUF3307"/>
    <property type="match status" value="1"/>
</dbReference>
<accession>A0A4S2DQS8</accession>
<protein>
    <submittedName>
        <fullName evidence="2">DUF3307 domain-containing protein</fullName>
    </submittedName>
</protein>
<keyword evidence="1" id="KW-0472">Membrane</keyword>
<organism evidence="2 3">
    <name type="scientific">Clostridium sartagoforme</name>
    <dbReference type="NCBI Taxonomy" id="84031"/>
    <lineage>
        <taxon>Bacteria</taxon>
        <taxon>Bacillati</taxon>
        <taxon>Bacillota</taxon>
        <taxon>Clostridia</taxon>
        <taxon>Eubacteriales</taxon>
        <taxon>Clostridiaceae</taxon>
        <taxon>Clostridium</taxon>
    </lineage>
</organism>
<sequence>MAHATGDYLFQTPHLAECKGKDNYVLFIHSILYSCGIMFVSYLLSYSVNLTQLAVISIIHFPIDYVKARGITPKYFGEKYALYIDQIIHYIILILVFKINL</sequence>
<keyword evidence="1" id="KW-1133">Transmembrane helix</keyword>
<gene>
    <name evidence="2" type="ORF">E5347_01450</name>
</gene>
<keyword evidence="3" id="KW-1185">Reference proteome</keyword>
<reference evidence="2 3" key="1">
    <citation type="submission" date="2019-04" db="EMBL/GenBank/DDBJ databases">
        <title>Microbes associate with the intestines of laboratory mice.</title>
        <authorList>
            <person name="Navarre W."/>
            <person name="Wong E."/>
            <person name="Huang K."/>
            <person name="Tropini C."/>
            <person name="Ng K."/>
            <person name="Yu B."/>
        </authorList>
    </citation>
    <scope>NUCLEOTIDE SEQUENCE [LARGE SCALE GENOMIC DNA]</scope>
    <source>
        <strain evidence="2 3">NM50_B9-20</strain>
    </source>
</reference>
<evidence type="ECO:0000256" key="1">
    <source>
        <dbReference type="SAM" id="Phobius"/>
    </source>
</evidence>
<feature type="transmembrane region" description="Helical" evidence="1">
    <location>
        <begin position="80"/>
        <end position="99"/>
    </location>
</feature>
<feature type="transmembrane region" description="Helical" evidence="1">
    <location>
        <begin position="24"/>
        <end position="44"/>
    </location>
</feature>
<dbReference type="OrthoDB" id="5122730at2"/>